<comment type="caution">
    <text evidence="5">The sequence shown here is derived from an EMBL/GenBank/DDBJ whole genome shotgun (WGS) entry which is preliminary data.</text>
</comment>
<name>A0A919PT67_9ACTN</name>
<reference evidence="5" key="1">
    <citation type="submission" date="2021-01" db="EMBL/GenBank/DDBJ databases">
        <title>Whole genome shotgun sequence of Dactylosporangium siamense NBRC 106093.</title>
        <authorList>
            <person name="Komaki H."/>
            <person name="Tamura T."/>
        </authorList>
    </citation>
    <scope>NUCLEOTIDE SEQUENCE</scope>
    <source>
        <strain evidence="5">NBRC 106093</strain>
    </source>
</reference>
<dbReference type="SUPFAM" id="SSF53697">
    <property type="entry name" value="SIS domain"/>
    <property type="match status" value="1"/>
</dbReference>
<dbReference type="Gene3D" id="3.40.50.10490">
    <property type="entry name" value="Glucose-6-phosphate isomerase like protein, domain 1"/>
    <property type="match status" value="2"/>
</dbReference>
<keyword evidence="6" id="KW-1185">Reference proteome</keyword>
<dbReference type="GO" id="GO:0006047">
    <property type="term" value="P:UDP-N-acetylglucosamine metabolic process"/>
    <property type="evidence" value="ECO:0007669"/>
    <property type="project" value="TreeGrafter"/>
</dbReference>
<evidence type="ECO:0000256" key="2">
    <source>
        <dbReference type="ARBA" id="ARBA00012916"/>
    </source>
</evidence>
<organism evidence="5 6">
    <name type="scientific">Dactylosporangium siamense</name>
    <dbReference type="NCBI Taxonomy" id="685454"/>
    <lineage>
        <taxon>Bacteria</taxon>
        <taxon>Bacillati</taxon>
        <taxon>Actinomycetota</taxon>
        <taxon>Actinomycetes</taxon>
        <taxon>Micromonosporales</taxon>
        <taxon>Micromonosporaceae</taxon>
        <taxon>Dactylosporangium</taxon>
    </lineage>
</organism>
<sequence>MSYPYRDDILAQPAALTDTAQALAGERLDPALRRTAQSRPIVLTGMGSSYWGLWPLYRALRQAGHRVSLVETGELVDGSPQWFGNPVVVAASQSGASAEIVDLVGWQAGRPLIAVTNTADSPLALAADAVALIRAGLEATVATRTYVSTLVAASWLAGELTGRRADDHHRVAAAATAYLADWRGHVTALHDVVRDLRALFLAGRGAARAAAATGALIVKESVQLPAEGMTVPGFRHGPLEMAPTPGTVVIVYEGEPGTAERNRRLVDDITAIGGRAHLAGVSGAGALRLPFPDPVLDILPIQLLTLAVAEQAGTVAGQFRHMSKVTTTA</sequence>
<dbReference type="InterPro" id="IPR001347">
    <property type="entry name" value="SIS_dom"/>
</dbReference>
<dbReference type="PROSITE" id="PS51464">
    <property type="entry name" value="SIS"/>
    <property type="match status" value="1"/>
</dbReference>
<dbReference type="PANTHER" id="PTHR10937:SF0">
    <property type="entry name" value="GLUTAMINE--FRUCTOSE-6-PHOSPHATE TRANSAMINASE (ISOMERIZING)"/>
    <property type="match status" value="1"/>
</dbReference>
<dbReference type="GO" id="GO:0004360">
    <property type="term" value="F:glutamine-fructose-6-phosphate transaminase (isomerizing) activity"/>
    <property type="evidence" value="ECO:0007669"/>
    <property type="project" value="UniProtKB-EC"/>
</dbReference>
<dbReference type="PANTHER" id="PTHR10937">
    <property type="entry name" value="GLUCOSAMINE--FRUCTOSE-6-PHOSPHATE AMINOTRANSFERASE, ISOMERIZING"/>
    <property type="match status" value="1"/>
</dbReference>
<dbReference type="GO" id="GO:0097367">
    <property type="term" value="F:carbohydrate derivative binding"/>
    <property type="evidence" value="ECO:0007669"/>
    <property type="project" value="InterPro"/>
</dbReference>
<dbReference type="Proteomes" id="UP000660611">
    <property type="component" value="Unassembled WGS sequence"/>
</dbReference>
<proteinExistence type="predicted"/>
<dbReference type="AlphaFoldDB" id="A0A919PT67"/>
<dbReference type="EMBL" id="BONQ01000128">
    <property type="protein sequence ID" value="GIG50131.1"/>
    <property type="molecule type" value="Genomic_DNA"/>
</dbReference>
<dbReference type="EC" id="2.6.1.16" evidence="2"/>
<dbReference type="RefSeq" id="WP_203851779.1">
    <property type="nucleotide sequence ID" value="NZ_BAAAVW010000014.1"/>
</dbReference>
<dbReference type="InterPro" id="IPR046348">
    <property type="entry name" value="SIS_dom_sf"/>
</dbReference>
<evidence type="ECO:0000313" key="6">
    <source>
        <dbReference type="Proteomes" id="UP000660611"/>
    </source>
</evidence>
<evidence type="ECO:0000313" key="5">
    <source>
        <dbReference type="EMBL" id="GIG50131.1"/>
    </source>
</evidence>
<dbReference type="GO" id="GO:0006487">
    <property type="term" value="P:protein N-linked glycosylation"/>
    <property type="evidence" value="ECO:0007669"/>
    <property type="project" value="TreeGrafter"/>
</dbReference>
<evidence type="ECO:0000256" key="1">
    <source>
        <dbReference type="ARBA" id="ARBA00001031"/>
    </source>
</evidence>
<feature type="domain" description="SIS" evidence="4">
    <location>
        <begin position="28"/>
        <end position="166"/>
    </location>
</feature>
<evidence type="ECO:0000259" key="4">
    <source>
        <dbReference type="PROSITE" id="PS51464"/>
    </source>
</evidence>
<protein>
    <recommendedName>
        <fullName evidence="3">Glutamine--fructose-6-phosphate aminotransferase [isomerizing]</fullName>
        <ecNumber evidence="2">2.6.1.16</ecNumber>
    </recommendedName>
</protein>
<dbReference type="GO" id="GO:0006002">
    <property type="term" value="P:fructose 6-phosphate metabolic process"/>
    <property type="evidence" value="ECO:0007669"/>
    <property type="project" value="TreeGrafter"/>
</dbReference>
<accession>A0A919PT67</accession>
<comment type="catalytic activity">
    <reaction evidence="1">
        <text>D-fructose 6-phosphate + L-glutamine = D-glucosamine 6-phosphate + L-glutamate</text>
        <dbReference type="Rhea" id="RHEA:13237"/>
        <dbReference type="ChEBI" id="CHEBI:29985"/>
        <dbReference type="ChEBI" id="CHEBI:58359"/>
        <dbReference type="ChEBI" id="CHEBI:58725"/>
        <dbReference type="ChEBI" id="CHEBI:61527"/>
        <dbReference type="EC" id="2.6.1.16"/>
    </reaction>
</comment>
<evidence type="ECO:0000256" key="3">
    <source>
        <dbReference type="ARBA" id="ARBA00016090"/>
    </source>
</evidence>
<keyword evidence="5" id="KW-0808">Transferase</keyword>
<keyword evidence="5" id="KW-0032">Aminotransferase</keyword>
<gene>
    <name evidence="5" type="ORF">Dsi01nite_081720</name>
</gene>